<evidence type="ECO:0000256" key="4">
    <source>
        <dbReference type="ARBA" id="ARBA00023163"/>
    </source>
</evidence>
<feature type="region of interest" description="Disordered" evidence="6">
    <location>
        <begin position="80"/>
        <end position="175"/>
    </location>
</feature>
<evidence type="ECO:0000256" key="5">
    <source>
        <dbReference type="ARBA" id="ARBA00023242"/>
    </source>
</evidence>
<evidence type="ECO:0000313" key="8">
    <source>
        <dbReference type="EMBL" id="CAL4894876.1"/>
    </source>
</evidence>
<keyword evidence="9" id="KW-1185">Reference proteome</keyword>
<dbReference type="InterPro" id="IPR036576">
    <property type="entry name" value="WRKY_dom_sf"/>
</dbReference>
<organism evidence="8 9">
    <name type="scientific">Urochloa decumbens</name>
    <dbReference type="NCBI Taxonomy" id="240449"/>
    <lineage>
        <taxon>Eukaryota</taxon>
        <taxon>Viridiplantae</taxon>
        <taxon>Streptophyta</taxon>
        <taxon>Embryophyta</taxon>
        <taxon>Tracheophyta</taxon>
        <taxon>Spermatophyta</taxon>
        <taxon>Magnoliopsida</taxon>
        <taxon>Liliopsida</taxon>
        <taxon>Poales</taxon>
        <taxon>Poaceae</taxon>
        <taxon>PACMAD clade</taxon>
        <taxon>Panicoideae</taxon>
        <taxon>Panicodae</taxon>
        <taxon>Paniceae</taxon>
        <taxon>Melinidinae</taxon>
        <taxon>Urochloa</taxon>
    </lineage>
</organism>
<dbReference type="PROSITE" id="PS50811">
    <property type="entry name" value="WRKY"/>
    <property type="match status" value="1"/>
</dbReference>
<keyword evidence="3" id="KW-0238">DNA-binding</keyword>
<dbReference type="EMBL" id="OZ075120">
    <property type="protein sequence ID" value="CAL4894876.1"/>
    <property type="molecule type" value="Genomic_DNA"/>
</dbReference>
<dbReference type="PANTHER" id="PTHR31221">
    <property type="entry name" value="WRKY TRANSCRIPTION FACTOR PROTEIN 1-RELATED"/>
    <property type="match status" value="1"/>
</dbReference>
<dbReference type="InterPro" id="IPR003657">
    <property type="entry name" value="WRKY_dom"/>
</dbReference>
<keyword evidence="5" id="KW-0539">Nucleus</keyword>
<evidence type="ECO:0000259" key="7">
    <source>
        <dbReference type="PROSITE" id="PS50811"/>
    </source>
</evidence>
<name>A0ABC8VQB6_9POAL</name>
<comment type="subcellular location">
    <subcellularLocation>
        <location evidence="1">Nucleus</location>
    </subcellularLocation>
</comment>
<dbReference type="Pfam" id="PF03106">
    <property type="entry name" value="WRKY"/>
    <property type="match status" value="1"/>
</dbReference>
<feature type="domain" description="WRKY" evidence="7">
    <location>
        <begin position="182"/>
        <end position="247"/>
    </location>
</feature>
<evidence type="ECO:0000256" key="2">
    <source>
        <dbReference type="ARBA" id="ARBA00023015"/>
    </source>
</evidence>
<protein>
    <recommendedName>
        <fullName evidence="7">WRKY domain-containing protein</fullName>
    </recommendedName>
</protein>
<keyword evidence="4" id="KW-0804">Transcription</keyword>
<evidence type="ECO:0000313" key="9">
    <source>
        <dbReference type="Proteomes" id="UP001497457"/>
    </source>
</evidence>
<dbReference type="SUPFAM" id="SSF118290">
    <property type="entry name" value="WRKY DNA-binding domain"/>
    <property type="match status" value="1"/>
</dbReference>
<dbReference type="PANTHER" id="PTHR31221:SF363">
    <property type="entry name" value="OS05G0565900 PROTEIN"/>
    <property type="match status" value="1"/>
</dbReference>
<dbReference type="AlphaFoldDB" id="A0ABC8VQB6"/>
<evidence type="ECO:0000256" key="3">
    <source>
        <dbReference type="ARBA" id="ARBA00023125"/>
    </source>
</evidence>
<accession>A0ABC8VQB6</accession>
<dbReference type="GO" id="GO:0005634">
    <property type="term" value="C:nucleus"/>
    <property type="evidence" value="ECO:0007669"/>
    <property type="project" value="UniProtKB-SubCell"/>
</dbReference>
<feature type="compositionally biased region" description="Low complexity" evidence="6">
    <location>
        <begin position="105"/>
        <end position="129"/>
    </location>
</feature>
<dbReference type="GO" id="GO:0003677">
    <property type="term" value="F:DNA binding"/>
    <property type="evidence" value="ECO:0007669"/>
    <property type="project" value="UniProtKB-KW"/>
</dbReference>
<proteinExistence type="predicted"/>
<dbReference type="SMART" id="SM00774">
    <property type="entry name" value="WRKY"/>
    <property type="match status" value="1"/>
</dbReference>
<dbReference type="Gene3D" id="2.20.25.80">
    <property type="entry name" value="WRKY domain"/>
    <property type="match status" value="1"/>
</dbReference>
<feature type="compositionally biased region" description="Basic and acidic residues" evidence="6">
    <location>
        <begin position="148"/>
        <end position="157"/>
    </location>
</feature>
<feature type="compositionally biased region" description="Basic and acidic residues" evidence="6">
    <location>
        <begin position="131"/>
        <end position="141"/>
    </location>
</feature>
<evidence type="ECO:0000256" key="1">
    <source>
        <dbReference type="ARBA" id="ARBA00004123"/>
    </source>
</evidence>
<sequence length="418" mass="43866">MSGARHDHAGGHHQHHLSGDFQFHDELSSLFAPRPDAPMMQQPWFTDYMQACAPPTPLDYDAFAGGFDVPAVVDEDVKREPTADTAGASGGGMTTPAAAPLTPNSMSMSSTSSEACGAGAGAGEESAGGKCKKEEGEESKDGSAAAKGDGEGEEKNKKGAAKGKGKGEKRPRQPRFAFMTKSEVDHLEDGYRWRKYGQKAVKNSPFPRSYYRCTTQKCPVKKRVERSYQDASVVITTYEGKHTHPIPATLRGSSHLLAAHHHAAGLHHHPYFRMPTAPAPALGGGGSAAGGLAFRPGGGGGAANAFDALGLLQPHQQHGHHHHAAMQQLMGGGGGGSGVHQQVNAAAMASHALPDDHHQHAGFAGIVGTAGTAAATAATSSAPLRMQHLMAQDYAGLLQDMMFPPFVHNNEDGDSHRH</sequence>
<keyword evidence="2" id="KW-0805">Transcription regulation</keyword>
<dbReference type="InterPro" id="IPR044810">
    <property type="entry name" value="WRKY_plant"/>
</dbReference>
<gene>
    <name evidence="8" type="ORF">URODEC1_LOCUS5710</name>
</gene>
<dbReference type="FunFam" id="2.20.25.80:FF:000003">
    <property type="entry name" value="WRKY transcription factor 57"/>
    <property type="match status" value="1"/>
</dbReference>
<dbReference type="Proteomes" id="UP001497457">
    <property type="component" value="Chromosome 10rd"/>
</dbReference>
<evidence type="ECO:0000256" key="6">
    <source>
        <dbReference type="SAM" id="MobiDB-lite"/>
    </source>
</evidence>
<reference evidence="8" key="1">
    <citation type="submission" date="2024-10" db="EMBL/GenBank/DDBJ databases">
        <authorList>
            <person name="Ryan C."/>
        </authorList>
    </citation>
    <scope>NUCLEOTIDE SEQUENCE [LARGE SCALE GENOMIC DNA]</scope>
</reference>